<keyword evidence="2" id="KW-1185">Reference proteome</keyword>
<dbReference type="EMBL" id="MCFL01000036">
    <property type="protein sequence ID" value="ORZ33429.1"/>
    <property type="molecule type" value="Genomic_DNA"/>
</dbReference>
<organism evidence="1 2">
    <name type="scientific">Catenaria anguillulae PL171</name>
    <dbReference type="NCBI Taxonomy" id="765915"/>
    <lineage>
        <taxon>Eukaryota</taxon>
        <taxon>Fungi</taxon>
        <taxon>Fungi incertae sedis</taxon>
        <taxon>Blastocladiomycota</taxon>
        <taxon>Blastocladiomycetes</taxon>
        <taxon>Blastocladiales</taxon>
        <taxon>Catenariaceae</taxon>
        <taxon>Catenaria</taxon>
    </lineage>
</organism>
<accession>A0A1Y2HFV7</accession>
<dbReference type="AlphaFoldDB" id="A0A1Y2HFV7"/>
<comment type="caution">
    <text evidence="1">The sequence shown here is derived from an EMBL/GenBank/DDBJ whole genome shotgun (WGS) entry which is preliminary data.</text>
</comment>
<gene>
    <name evidence="1" type="ORF">BCR44DRAFT_1438484</name>
</gene>
<evidence type="ECO:0000313" key="1">
    <source>
        <dbReference type="EMBL" id="ORZ33429.1"/>
    </source>
</evidence>
<sequence>MRADPQFCGKTQTHRTNALAAAIFVATKRSLSLNGCLKHFELALLANRHQLDDAHS</sequence>
<protein>
    <submittedName>
        <fullName evidence="1">Uncharacterized protein</fullName>
    </submittedName>
</protein>
<feature type="non-terminal residue" evidence="1">
    <location>
        <position position="56"/>
    </location>
</feature>
<name>A0A1Y2HFV7_9FUNG</name>
<dbReference type="Proteomes" id="UP000193411">
    <property type="component" value="Unassembled WGS sequence"/>
</dbReference>
<proteinExistence type="predicted"/>
<reference evidence="1 2" key="1">
    <citation type="submission" date="2016-07" db="EMBL/GenBank/DDBJ databases">
        <title>Pervasive Adenine N6-methylation of Active Genes in Fungi.</title>
        <authorList>
            <consortium name="DOE Joint Genome Institute"/>
            <person name="Mondo S.J."/>
            <person name="Dannebaum R.O."/>
            <person name="Kuo R.C."/>
            <person name="Labutti K."/>
            <person name="Haridas S."/>
            <person name="Kuo A."/>
            <person name="Salamov A."/>
            <person name="Ahrendt S.R."/>
            <person name="Lipzen A."/>
            <person name="Sullivan W."/>
            <person name="Andreopoulos W.B."/>
            <person name="Clum A."/>
            <person name="Lindquist E."/>
            <person name="Daum C."/>
            <person name="Ramamoorthy G.K."/>
            <person name="Gryganskyi A."/>
            <person name="Culley D."/>
            <person name="Magnuson J.K."/>
            <person name="James T.Y."/>
            <person name="O'Malley M.A."/>
            <person name="Stajich J.E."/>
            <person name="Spatafora J.W."/>
            <person name="Visel A."/>
            <person name="Grigoriev I.V."/>
        </authorList>
    </citation>
    <scope>NUCLEOTIDE SEQUENCE [LARGE SCALE GENOMIC DNA]</scope>
    <source>
        <strain evidence="1 2">PL171</strain>
    </source>
</reference>
<evidence type="ECO:0000313" key="2">
    <source>
        <dbReference type="Proteomes" id="UP000193411"/>
    </source>
</evidence>